<accession>A0A1L8QT79</accession>
<dbReference type="EMBL" id="JXKD01000006">
    <property type="protein sequence ID" value="OJG10712.1"/>
    <property type="molecule type" value="Genomic_DNA"/>
</dbReference>
<sequence>MKIEHHAILKEMEKGTIGKLTFSRYDVATGIAHERHLELILKEALQFLLQCHQSNLETLFASCEPDHQVYLITMQFQNQSLSNLLIDGSPSNNQHFKKQIELVSTNGLYQFNSADPRGFSSTFIQPGNYQPEYDEASLENIWLSNILYQIQDSITKNQIIYLGGTGT</sequence>
<name>A0A1L8QT79_9ENTE</name>
<keyword evidence="2" id="KW-1185">Reference proteome</keyword>
<reference evidence="1 2" key="1">
    <citation type="submission" date="2014-12" db="EMBL/GenBank/DDBJ databases">
        <title>Draft genome sequences of 29 type strains of Enterococci.</title>
        <authorList>
            <person name="Zhong Z."/>
            <person name="Sun Z."/>
            <person name="Liu W."/>
            <person name="Zhang W."/>
            <person name="Zhang H."/>
        </authorList>
    </citation>
    <scope>NUCLEOTIDE SEQUENCE [LARGE SCALE GENOMIC DNA]</scope>
    <source>
        <strain evidence="1 2">DSM 17690</strain>
    </source>
</reference>
<proteinExistence type="predicted"/>
<dbReference type="OrthoDB" id="2187342at2"/>
<organism evidence="1 2">
    <name type="scientific">Enterococcus aquimarinus</name>
    <dbReference type="NCBI Taxonomy" id="328396"/>
    <lineage>
        <taxon>Bacteria</taxon>
        <taxon>Bacillati</taxon>
        <taxon>Bacillota</taxon>
        <taxon>Bacilli</taxon>
        <taxon>Lactobacillales</taxon>
        <taxon>Enterococcaceae</taxon>
        <taxon>Enterococcus</taxon>
    </lineage>
</organism>
<dbReference type="STRING" id="328396.RU93_GL001925"/>
<comment type="caution">
    <text evidence="1">The sequence shown here is derived from an EMBL/GenBank/DDBJ whole genome shotgun (WGS) entry which is preliminary data.</text>
</comment>
<evidence type="ECO:0000313" key="2">
    <source>
        <dbReference type="Proteomes" id="UP000182149"/>
    </source>
</evidence>
<dbReference type="RefSeq" id="WP_071874635.1">
    <property type="nucleotide sequence ID" value="NZ_JBHSHF010000021.1"/>
</dbReference>
<gene>
    <name evidence="1" type="ORF">RU93_GL001925</name>
</gene>
<dbReference type="AlphaFoldDB" id="A0A1L8QT79"/>
<evidence type="ECO:0000313" key="1">
    <source>
        <dbReference type="EMBL" id="OJG10712.1"/>
    </source>
</evidence>
<dbReference type="Proteomes" id="UP000182149">
    <property type="component" value="Unassembled WGS sequence"/>
</dbReference>
<protein>
    <submittedName>
        <fullName evidence="1">Uncharacterized protein</fullName>
    </submittedName>
</protein>